<dbReference type="InterPro" id="IPR018561">
    <property type="entry name" value="AosR"/>
</dbReference>
<feature type="compositionally biased region" description="Basic and acidic residues" evidence="1">
    <location>
        <begin position="234"/>
        <end position="243"/>
    </location>
</feature>
<evidence type="ECO:0000256" key="1">
    <source>
        <dbReference type="SAM" id="MobiDB-lite"/>
    </source>
</evidence>
<dbReference type="GO" id="GO:0030163">
    <property type="term" value="P:protein catabolic process"/>
    <property type="evidence" value="ECO:0007669"/>
    <property type="project" value="InterPro"/>
</dbReference>
<name>X8CM81_MYCXE</name>
<dbReference type="PATRIC" id="fig|1299334.3.peg.3059"/>
<organism evidence="3">
    <name type="scientific">Mycobacterium xenopi 4042</name>
    <dbReference type="NCBI Taxonomy" id="1299334"/>
    <lineage>
        <taxon>Bacteria</taxon>
        <taxon>Bacillati</taxon>
        <taxon>Actinomycetota</taxon>
        <taxon>Actinomycetes</taxon>
        <taxon>Mycobacteriales</taxon>
        <taxon>Mycobacteriaceae</taxon>
        <taxon>Mycobacterium</taxon>
    </lineage>
</organism>
<dbReference type="InterPro" id="IPR003769">
    <property type="entry name" value="ClpS_core"/>
</dbReference>
<dbReference type="NCBIfam" id="NF000668">
    <property type="entry name" value="PRK00033.1-1"/>
    <property type="match status" value="1"/>
</dbReference>
<feature type="domain" description="Adaptor protein ClpS core" evidence="2">
    <location>
        <begin position="2"/>
        <end position="62"/>
    </location>
</feature>
<dbReference type="InterPro" id="IPR014719">
    <property type="entry name" value="Ribosomal_bL12_C/ClpS-like"/>
</dbReference>
<feature type="region of interest" description="Disordered" evidence="1">
    <location>
        <begin position="68"/>
        <end position="87"/>
    </location>
</feature>
<feature type="region of interest" description="Disordered" evidence="1">
    <location>
        <begin position="232"/>
        <end position="253"/>
    </location>
</feature>
<dbReference type="GO" id="GO:0008233">
    <property type="term" value="F:peptidase activity"/>
    <property type="evidence" value="ECO:0007669"/>
    <property type="project" value="UniProtKB-KW"/>
</dbReference>
<sequence length="253" mass="27384">MTIVWDDPVNLMTYVTYVFQKLFGYSEPHATKLMLQVHNEGKAVVSSGSREQMEVDVSKLHAPDCGPPCSRTGDGSETARTRCASGAGRDRGWSRFRSALARMRRPAEELVGSLIDMLDQRESSAPPDELEQITGMRTAIPAARRCDAATAAARLPPAGRRRSPRAESLNAALRSLHEPEIIDAKRVAAQQLLDTVPDDGGRFELTEQAANAWIAAVNDIRLALGTMLGISPDGPERLPDDHPLAPTSTSTSG</sequence>
<gene>
    <name evidence="3" type="ORF">I553_3308</name>
</gene>
<reference evidence="3" key="1">
    <citation type="submission" date="2014-01" db="EMBL/GenBank/DDBJ databases">
        <authorList>
            <person name="Brown-Elliot B."/>
            <person name="Wallace R."/>
            <person name="Lenaerts A."/>
            <person name="Ordway D."/>
            <person name="DeGroote M.A."/>
            <person name="Parker T."/>
            <person name="Sizemore C."/>
            <person name="Tallon L.J."/>
            <person name="Sadzewicz L.K."/>
            <person name="Sengamalay N."/>
            <person name="Fraser C.M."/>
            <person name="Hine E."/>
            <person name="Shefchek K.A."/>
            <person name="Das S.P."/>
            <person name="Tettelin H."/>
        </authorList>
    </citation>
    <scope>NUCLEOTIDE SEQUENCE [LARGE SCALE GENOMIC DNA]</scope>
    <source>
        <strain evidence="3">4042</strain>
    </source>
</reference>
<dbReference type="AlphaFoldDB" id="X8CM81"/>
<dbReference type="SUPFAM" id="SSF54736">
    <property type="entry name" value="ClpS-like"/>
    <property type="match status" value="1"/>
</dbReference>
<comment type="caution">
    <text evidence="3">The sequence shown here is derived from an EMBL/GenBank/DDBJ whole genome shotgun (WGS) entry which is preliminary data.</text>
</comment>
<dbReference type="EMBL" id="JAOB01000031">
    <property type="protein sequence ID" value="EUA56340.1"/>
    <property type="molecule type" value="Genomic_DNA"/>
</dbReference>
<keyword evidence="3" id="KW-0378">Hydrolase</keyword>
<dbReference type="Pfam" id="PF09438">
    <property type="entry name" value="DUF2017"/>
    <property type="match status" value="1"/>
</dbReference>
<dbReference type="Pfam" id="PF02617">
    <property type="entry name" value="ClpS"/>
    <property type="match status" value="1"/>
</dbReference>
<keyword evidence="3" id="KW-0645">Protease</keyword>
<protein>
    <submittedName>
        <fullName evidence="3">ATP-dependent Clp protease adaptor ClpS family protein</fullName>
    </submittedName>
</protein>
<dbReference type="Gene3D" id="3.30.1390.10">
    <property type="match status" value="1"/>
</dbReference>
<evidence type="ECO:0000259" key="2">
    <source>
        <dbReference type="Pfam" id="PF02617"/>
    </source>
</evidence>
<accession>X8CM81</accession>
<evidence type="ECO:0000313" key="3">
    <source>
        <dbReference type="EMBL" id="EUA56340.1"/>
    </source>
</evidence>
<proteinExistence type="predicted"/>
<dbReference type="GO" id="GO:0006508">
    <property type="term" value="P:proteolysis"/>
    <property type="evidence" value="ECO:0007669"/>
    <property type="project" value="UniProtKB-KW"/>
</dbReference>